<sequence>MCNDKGKGDYVIEKFSGCCFWIFLIINFQFISIETGSGKTFTMWGPVENSTIDQQGGLAPRIFQRLFDRINEEQTDQLQYQCHCSFLEIYNEHITDLLDPNKRNLQIKEDVKSGIYVENLTEVHVRTVKDVNQLLIKEINKELSWKLEVQTQRLERLTAQNMVNENISAKQPDSQKKMLLSKLRKASGFRKSVESQTSKRDGATYTEDLGLFPQYGYYSVCSRNVMVEDVKVVIAVEQRERDMFLLGLDVCADTMVGNEMLRGISGGQRKRVTTGEMLVGPANALLMDEILTGLDSSTTFQIVRSLRQYVHILNGTGVISLLQPAPETYGLCDGIILISDGQIA</sequence>
<name>A0ACB0M2P2_TRIPR</name>
<comment type="caution">
    <text evidence="1">The sequence shown here is derived from an EMBL/GenBank/DDBJ whole genome shotgun (WGS) entry which is preliminary data.</text>
</comment>
<protein>
    <submittedName>
        <fullName evidence="1">Uncharacterized protein</fullName>
    </submittedName>
</protein>
<dbReference type="Proteomes" id="UP001177021">
    <property type="component" value="Unassembled WGS sequence"/>
</dbReference>
<keyword evidence="2" id="KW-1185">Reference proteome</keyword>
<evidence type="ECO:0000313" key="1">
    <source>
        <dbReference type="EMBL" id="CAJ2673712.1"/>
    </source>
</evidence>
<dbReference type="EMBL" id="CASHSV030000716">
    <property type="protein sequence ID" value="CAJ2673712.1"/>
    <property type="molecule type" value="Genomic_DNA"/>
</dbReference>
<organism evidence="1 2">
    <name type="scientific">Trifolium pratense</name>
    <name type="common">Red clover</name>
    <dbReference type="NCBI Taxonomy" id="57577"/>
    <lineage>
        <taxon>Eukaryota</taxon>
        <taxon>Viridiplantae</taxon>
        <taxon>Streptophyta</taxon>
        <taxon>Embryophyta</taxon>
        <taxon>Tracheophyta</taxon>
        <taxon>Spermatophyta</taxon>
        <taxon>Magnoliopsida</taxon>
        <taxon>eudicotyledons</taxon>
        <taxon>Gunneridae</taxon>
        <taxon>Pentapetalae</taxon>
        <taxon>rosids</taxon>
        <taxon>fabids</taxon>
        <taxon>Fabales</taxon>
        <taxon>Fabaceae</taxon>
        <taxon>Papilionoideae</taxon>
        <taxon>50 kb inversion clade</taxon>
        <taxon>NPAAA clade</taxon>
        <taxon>Hologalegina</taxon>
        <taxon>IRL clade</taxon>
        <taxon>Trifolieae</taxon>
        <taxon>Trifolium</taxon>
    </lineage>
</organism>
<reference evidence="1" key="1">
    <citation type="submission" date="2023-10" db="EMBL/GenBank/DDBJ databases">
        <authorList>
            <person name="Rodriguez Cubillos JULIANA M."/>
            <person name="De Vega J."/>
        </authorList>
    </citation>
    <scope>NUCLEOTIDE SEQUENCE</scope>
</reference>
<accession>A0ACB0M2P2</accession>
<gene>
    <name evidence="1" type="ORF">MILVUS5_LOCUS37135</name>
</gene>
<proteinExistence type="predicted"/>
<evidence type="ECO:0000313" key="2">
    <source>
        <dbReference type="Proteomes" id="UP001177021"/>
    </source>
</evidence>